<dbReference type="GO" id="GO:0003676">
    <property type="term" value="F:nucleic acid binding"/>
    <property type="evidence" value="ECO:0007669"/>
    <property type="project" value="InterPro"/>
</dbReference>
<dbReference type="SUPFAM" id="SSF53098">
    <property type="entry name" value="Ribonuclease H-like"/>
    <property type="match status" value="1"/>
</dbReference>
<protein>
    <recommendedName>
        <fullName evidence="1">Reverse transcriptase domain-containing protein</fullName>
    </recommendedName>
</protein>
<name>A0A2N9HLU1_FAGSY</name>
<proteinExistence type="predicted"/>
<dbReference type="SUPFAM" id="SSF56672">
    <property type="entry name" value="DNA/RNA polymerases"/>
    <property type="match status" value="1"/>
</dbReference>
<evidence type="ECO:0000313" key="2">
    <source>
        <dbReference type="EMBL" id="SPD12713.1"/>
    </source>
</evidence>
<dbReference type="InterPro" id="IPR036397">
    <property type="entry name" value="RNaseH_sf"/>
</dbReference>
<dbReference type="PANTHER" id="PTHR46890">
    <property type="entry name" value="NON-LTR RETROLELEMENT REVERSE TRANSCRIPTASE-LIKE PROTEIN-RELATED"/>
    <property type="match status" value="1"/>
</dbReference>
<dbReference type="InterPro" id="IPR012337">
    <property type="entry name" value="RNaseH-like_sf"/>
</dbReference>
<dbReference type="AlphaFoldDB" id="A0A2N9HLU1"/>
<dbReference type="CDD" id="cd01650">
    <property type="entry name" value="RT_nLTR_like"/>
    <property type="match status" value="1"/>
</dbReference>
<dbReference type="InterPro" id="IPR002156">
    <property type="entry name" value="RNaseH_domain"/>
</dbReference>
<dbReference type="PROSITE" id="PS50878">
    <property type="entry name" value="RT_POL"/>
    <property type="match status" value="1"/>
</dbReference>
<dbReference type="Pfam" id="PF00078">
    <property type="entry name" value="RVT_1"/>
    <property type="match status" value="1"/>
</dbReference>
<dbReference type="InterPro" id="IPR000477">
    <property type="entry name" value="RT_dom"/>
</dbReference>
<sequence>MATNDWVIRFNTSVVVHLESSASDHKPIWLSPSTMLNPWNRKKLFRFEDMWRTDPECEKTITMAWKSVDQGSPMVQVTKKIYKCRKQLSQWSLSHFGSITNQLKEKIEKLKRAEEHSINGQGHDQVLSLRKEVNGLLIKEEKMWQQWSRTLWLKDGDRNTKYFHSRVTHRQRRNMLLGLRDEASDLIIDHEKIGSCFIEDYQALFTAAPTADAECVLDGINRSVTEKMNQNLISVFTETEVVAAIKQMPPLKAPGPDGMPSIFYQSYWHVIGTDVIQAVLSSLNSGTLLPSINHTFVTLIPKIKNPERVTEYRPISLCNVIYKLISKVLANRLKRILPNIISETQSAFVPMRMITDNILIAFETLHHMHNQRSGKVGSMALKLDMSKAYDHVEWGFLKQVMLKMGFHSQWVSLIMECISTVSNYFLINGEPTGNIIPYRGLRQGDPISPYLFLLCAEGLNGLLNKAASQGDIHGQLKQNVGKSKKSSKFMRVFLVNNSTKPRQPFSLVATLPKLCKMTLKKFWGFLVFNNMRDILGSHLCSPPAWNGDKIRAHFLPYDVDAILQIPLSDRCPPDKLYWYATTNGKYTIRSGYQLLLKERWISNPGSSRQVEPDPLWKQIWSLRTPTKVKTFMWRECQEALPTKAGLFRRKVIPSPGCDNCGAVSEDCIHALWQCPVISQVWSLVPTMPEAQKKCYNSFYDLVKHVTLNATDLILEKFDVLSWLIWHKRNQSWLCLPSADYNQLWPHANAYLEEFLEATQSEKPVKSTSPLVSWNPPVHNSFKVNFDGALFKDANEGGIGVVIRDCSGMVIATLSQRVRTGASVDLIEALAAKRAITFAMEVGVTDVEIEGDFENVIQDLSRPEAPHNAYKLILEDARLLLPYFQ</sequence>
<organism evidence="2">
    <name type="scientific">Fagus sylvatica</name>
    <name type="common">Beechnut</name>
    <dbReference type="NCBI Taxonomy" id="28930"/>
    <lineage>
        <taxon>Eukaryota</taxon>
        <taxon>Viridiplantae</taxon>
        <taxon>Streptophyta</taxon>
        <taxon>Embryophyta</taxon>
        <taxon>Tracheophyta</taxon>
        <taxon>Spermatophyta</taxon>
        <taxon>Magnoliopsida</taxon>
        <taxon>eudicotyledons</taxon>
        <taxon>Gunneridae</taxon>
        <taxon>Pentapetalae</taxon>
        <taxon>rosids</taxon>
        <taxon>fabids</taxon>
        <taxon>Fagales</taxon>
        <taxon>Fagaceae</taxon>
        <taxon>Fagus</taxon>
    </lineage>
</organism>
<dbReference type="PANTHER" id="PTHR46890:SF48">
    <property type="entry name" value="RNA-DIRECTED DNA POLYMERASE"/>
    <property type="match status" value="1"/>
</dbReference>
<dbReference type="InterPro" id="IPR043502">
    <property type="entry name" value="DNA/RNA_pol_sf"/>
</dbReference>
<gene>
    <name evidence="2" type="ORF">FSB_LOCUS40595</name>
</gene>
<dbReference type="InterPro" id="IPR044730">
    <property type="entry name" value="RNase_H-like_dom_plant"/>
</dbReference>
<accession>A0A2N9HLU1</accession>
<dbReference type="Pfam" id="PF13966">
    <property type="entry name" value="zf-RVT"/>
    <property type="match status" value="1"/>
</dbReference>
<reference evidence="2" key="1">
    <citation type="submission" date="2018-02" db="EMBL/GenBank/DDBJ databases">
        <authorList>
            <person name="Cohen D.B."/>
            <person name="Kent A.D."/>
        </authorList>
    </citation>
    <scope>NUCLEOTIDE SEQUENCE</scope>
</reference>
<dbReference type="GO" id="GO:0004523">
    <property type="term" value="F:RNA-DNA hybrid ribonuclease activity"/>
    <property type="evidence" value="ECO:0007669"/>
    <property type="project" value="InterPro"/>
</dbReference>
<dbReference type="Pfam" id="PF13456">
    <property type="entry name" value="RVT_3"/>
    <property type="match status" value="1"/>
</dbReference>
<dbReference type="Gene3D" id="3.30.420.10">
    <property type="entry name" value="Ribonuclease H-like superfamily/Ribonuclease H"/>
    <property type="match status" value="1"/>
</dbReference>
<feature type="domain" description="Reverse transcriptase" evidence="1">
    <location>
        <begin position="281"/>
        <end position="550"/>
    </location>
</feature>
<dbReference type="InterPro" id="IPR052343">
    <property type="entry name" value="Retrotransposon-Effector_Assoc"/>
</dbReference>
<evidence type="ECO:0000259" key="1">
    <source>
        <dbReference type="PROSITE" id="PS50878"/>
    </source>
</evidence>
<dbReference type="EMBL" id="OIVN01003657">
    <property type="protein sequence ID" value="SPD12713.1"/>
    <property type="molecule type" value="Genomic_DNA"/>
</dbReference>
<dbReference type="CDD" id="cd06222">
    <property type="entry name" value="RNase_H_like"/>
    <property type="match status" value="1"/>
</dbReference>
<dbReference type="InterPro" id="IPR026960">
    <property type="entry name" value="RVT-Znf"/>
</dbReference>